<gene>
    <name evidence="1" type="ORF">FA15DRAFT_652304</name>
</gene>
<evidence type="ECO:0000313" key="2">
    <source>
        <dbReference type="Proteomes" id="UP000307440"/>
    </source>
</evidence>
<accession>A0A5C3L7Z6</accession>
<keyword evidence="2" id="KW-1185">Reference proteome</keyword>
<protein>
    <submittedName>
        <fullName evidence="1">Uncharacterized protein</fullName>
    </submittedName>
</protein>
<dbReference type="Proteomes" id="UP000307440">
    <property type="component" value="Unassembled WGS sequence"/>
</dbReference>
<sequence>MLHKHSTPHSCPYKPILAIALHGKRPACSAYLWEICAVRLAPGPAPRHEIEHGCHEHRRKRVSKRDEERQKGTFNLAPAQCRVLASRNPLKFPAKPVGIKQPKNLTNGPNFESPRMSMLRHSALAGQMNNDGMTVLHWTLSSSNDAMGPRALVTSI</sequence>
<evidence type="ECO:0000313" key="1">
    <source>
        <dbReference type="EMBL" id="TFK29159.1"/>
    </source>
</evidence>
<name>A0A5C3L7Z6_COPMA</name>
<dbReference type="EMBL" id="ML210151">
    <property type="protein sequence ID" value="TFK29159.1"/>
    <property type="molecule type" value="Genomic_DNA"/>
</dbReference>
<dbReference type="AlphaFoldDB" id="A0A5C3L7Z6"/>
<proteinExistence type="predicted"/>
<reference evidence="1 2" key="1">
    <citation type="journal article" date="2019" name="Nat. Ecol. Evol.">
        <title>Megaphylogeny resolves global patterns of mushroom evolution.</title>
        <authorList>
            <person name="Varga T."/>
            <person name="Krizsan K."/>
            <person name="Foldi C."/>
            <person name="Dima B."/>
            <person name="Sanchez-Garcia M."/>
            <person name="Sanchez-Ramirez S."/>
            <person name="Szollosi G.J."/>
            <person name="Szarkandi J.G."/>
            <person name="Papp V."/>
            <person name="Albert L."/>
            <person name="Andreopoulos W."/>
            <person name="Angelini C."/>
            <person name="Antonin V."/>
            <person name="Barry K.W."/>
            <person name="Bougher N.L."/>
            <person name="Buchanan P."/>
            <person name="Buyck B."/>
            <person name="Bense V."/>
            <person name="Catcheside P."/>
            <person name="Chovatia M."/>
            <person name="Cooper J."/>
            <person name="Damon W."/>
            <person name="Desjardin D."/>
            <person name="Finy P."/>
            <person name="Geml J."/>
            <person name="Haridas S."/>
            <person name="Hughes K."/>
            <person name="Justo A."/>
            <person name="Karasinski D."/>
            <person name="Kautmanova I."/>
            <person name="Kiss B."/>
            <person name="Kocsube S."/>
            <person name="Kotiranta H."/>
            <person name="LaButti K.M."/>
            <person name="Lechner B.E."/>
            <person name="Liimatainen K."/>
            <person name="Lipzen A."/>
            <person name="Lukacs Z."/>
            <person name="Mihaltcheva S."/>
            <person name="Morgado L.N."/>
            <person name="Niskanen T."/>
            <person name="Noordeloos M.E."/>
            <person name="Ohm R.A."/>
            <person name="Ortiz-Santana B."/>
            <person name="Ovrebo C."/>
            <person name="Racz N."/>
            <person name="Riley R."/>
            <person name="Savchenko A."/>
            <person name="Shiryaev A."/>
            <person name="Soop K."/>
            <person name="Spirin V."/>
            <person name="Szebenyi C."/>
            <person name="Tomsovsky M."/>
            <person name="Tulloss R.E."/>
            <person name="Uehling J."/>
            <person name="Grigoriev I.V."/>
            <person name="Vagvolgyi C."/>
            <person name="Papp T."/>
            <person name="Martin F.M."/>
            <person name="Miettinen O."/>
            <person name="Hibbett D.S."/>
            <person name="Nagy L.G."/>
        </authorList>
    </citation>
    <scope>NUCLEOTIDE SEQUENCE [LARGE SCALE GENOMIC DNA]</scope>
    <source>
        <strain evidence="1 2">CBS 121175</strain>
    </source>
</reference>
<organism evidence="1 2">
    <name type="scientific">Coprinopsis marcescibilis</name>
    <name type="common">Agaric fungus</name>
    <name type="synonym">Psathyrella marcescibilis</name>
    <dbReference type="NCBI Taxonomy" id="230819"/>
    <lineage>
        <taxon>Eukaryota</taxon>
        <taxon>Fungi</taxon>
        <taxon>Dikarya</taxon>
        <taxon>Basidiomycota</taxon>
        <taxon>Agaricomycotina</taxon>
        <taxon>Agaricomycetes</taxon>
        <taxon>Agaricomycetidae</taxon>
        <taxon>Agaricales</taxon>
        <taxon>Agaricineae</taxon>
        <taxon>Psathyrellaceae</taxon>
        <taxon>Coprinopsis</taxon>
    </lineage>
</organism>